<feature type="transmembrane region" description="Helical" evidence="8">
    <location>
        <begin position="39"/>
        <end position="59"/>
    </location>
</feature>
<dbReference type="PANTHER" id="PTHR21716:SF53">
    <property type="entry name" value="PERMEASE PERM-RELATED"/>
    <property type="match status" value="1"/>
</dbReference>
<keyword evidence="4" id="KW-1003">Cell membrane</keyword>
<dbReference type="EMBL" id="LCVB01000012">
    <property type="protein sequence ID" value="KLJ31062.1"/>
    <property type="molecule type" value="Genomic_DNA"/>
</dbReference>
<comment type="similarity">
    <text evidence="2">Belongs to the autoinducer-2 exporter (AI-2E) (TC 2.A.86) family.</text>
</comment>
<feature type="transmembrane region" description="Helical" evidence="8">
    <location>
        <begin position="80"/>
        <end position="101"/>
    </location>
</feature>
<comment type="caution">
    <text evidence="10">The sequence shown here is derived from an EMBL/GenBank/DDBJ whole genome shotgun (WGS) entry which is preliminary data.</text>
</comment>
<evidence type="ECO:0000313" key="12">
    <source>
        <dbReference type="Proteomes" id="UP000093122"/>
    </source>
</evidence>
<evidence type="ECO:0000256" key="2">
    <source>
        <dbReference type="ARBA" id="ARBA00009773"/>
    </source>
</evidence>
<evidence type="ECO:0000256" key="1">
    <source>
        <dbReference type="ARBA" id="ARBA00004651"/>
    </source>
</evidence>
<reference evidence="10 12" key="2">
    <citation type="journal article" date="2016" name="Sci. Rep.">
        <title>Serotype IV Streptococcus agalactiae ST-452 has arisen from large genomic recombination events between CC23 and the hypervirulent CC17 lineages.</title>
        <authorList>
            <person name="Campisi E."/>
            <person name="Rinaudo C.D."/>
            <person name="Donati C."/>
            <person name="Barucco M."/>
            <person name="Torricelli G."/>
            <person name="Edwards M.S."/>
            <person name="Baker C.J."/>
            <person name="Margarit I."/>
            <person name="Rosini R."/>
        </authorList>
    </citation>
    <scope>NUCLEOTIDE SEQUENCE [LARGE SCALE GENOMIC DNA]</scope>
    <source>
        <strain evidence="10 12">CZ-PW-140</strain>
    </source>
</reference>
<evidence type="ECO:0000256" key="3">
    <source>
        <dbReference type="ARBA" id="ARBA00022448"/>
    </source>
</evidence>
<sequence>MKFEKRQVYYVVITFAICYAIQAYWGAVSNILTTLHKAIFPFLMGAGIAYIINIVMSVYERLYVKLFKGSRLLMAIKRSVSMILSYATFIGLIVWLFSIVIPDLISSLSSLLVIDTGALAKLVNNLNENKQISEALNYMGTDKDLVSTLSGYSQQILKQVLSVLTNLLTSVSSIAATLLNVFVSFIFSIYVLANKEQLGRQFNLLIDTYLGSTGKTFHYVRHILHQRFHGFFVSQTLEAMILGSLTVIGMLIFQFPYALTVGVLVAFTALIPVVGAYIGVTIGFILIATESLTEAFLFVLFLILLQQFEGNVIYPKVVGGSIGLPSMWVLMAITIGGALWGILGMLLAVPVAATIYQIVKDHIIKRQTLRNRARTYR</sequence>
<name>A0A0E1EHV7_STRAG</name>
<evidence type="ECO:0000313" key="10">
    <source>
        <dbReference type="EMBL" id="OCM72289.1"/>
    </source>
</evidence>
<evidence type="ECO:0000256" key="5">
    <source>
        <dbReference type="ARBA" id="ARBA00022692"/>
    </source>
</evidence>
<feature type="transmembrane region" description="Helical" evidence="8">
    <location>
        <begin position="259"/>
        <end position="288"/>
    </location>
</feature>
<protein>
    <submittedName>
        <fullName evidence="10">AI-2E family transporter</fullName>
    </submittedName>
    <submittedName>
        <fullName evidence="9">Membrane protein</fullName>
    </submittedName>
</protein>
<dbReference type="EMBL" id="MAWT01000009">
    <property type="protein sequence ID" value="OCM72289.1"/>
    <property type="molecule type" value="Genomic_DNA"/>
</dbReference>
<evidence type="ECO:0000313" key="11">
    <source>
        <dbReference type="Proteomes" id="UP000035174"/>
    </source>
</evidence>
<evidence type="ECO:0000256" key="6">
    <source>
        <dbReference type="ARBA" id="ARBA00022989"/>
    </source>
</evidence>
<reference evidence="9 11" key="1">
    <citation type="journal article" date="2015" name="PLoS ONE">
        <title>Genomic analysis reveals the molecular basis for capsule loss in the group B streptococcus population.</title>
        <authorList>
            <consortium name="DEVANI Consortium"/>
            <person name="Rosini R."/>
            <person name="Campisi E."/>
            <person name="De Chiara M."/>
            <person name="Tettelin H."/>
            <person name="Rinaudo D."/>
            <person name="Toniolo C."/>
            <person name="Metruccio M."/>
            <person name="Guidotti S."/>
            <person name="Sorensen U.B."/>
            <person name="Kilian M."/>
            <person name="Ramirez M."/>
            <person name="Janulczyk R."/>
            <person name="Donati C."/>
            <person name="Grandi G."/>
            <person name="Margarit I."/>
        </authorList>
    </citation>
    <scope>NUCLEOTIDE SEQUENCE [LARGE SCALE GENOMIC DNA]</scope>
    <source>
        <strain evidence="9 11">ES-PW-063</strain>
    </source>
</reference>
<feature type="transmembrane region" description="Helical" evidence="8">
    <location>
        <begin position="7"/>
        <end position="27"/>
    </location>
</feature>
<feature type="transmembrane region" description="Helical" evidence="8">
    <location>
        <begin position="326"/>
        <end position="359"/>
    </location>
</feature>
<dbReference type="RefSeq" id="WP_000667246.1">
    <property type="nucleotide sequence ID" value="NZ_AP018935.1"/>
</dbReference>
<feature type="transmembrane region" description="Helical" evidence="8">
    <location>
        <begin position="231"/>
        <end position="253"/>
    </location>
</feature>
<dbReference type="OMA" id="NWDNGAN"/>
<dbReference type="PANTHER" id="PTHR21716">
    <property type="entry name" value="TRANSMEMBRANE PROTEIN"/>
    <property type="match status" value="1"/>
</dbReference>
<keyword evidence="7 8" id="KW-0472">Membrane</keyword>
<keyword evidence="3" id="KW-0813">Transport</keyword>
<dbReference type="Pfam" id="PF01594">
    <property type="entry name" value="AI-2E_transport"/>
    <property type="match status" value="1"/>
</dbReference>
<dbReference type="Proteomes" id="UP000093122">
    <property type="component" value="Unassembled WGS sequence"/>
</dbReference>
<feature type="transmembrane region" description="Helical" evidence="8">
    <location>
        <begin position="167"/>
        <end position="193"/>
    </location>
</feature>
<dbReference type="GO" id="GO:0055085">
    <property type="term" value="P:transmembrane transport"/>
    <property type="evidence" value="ECO:0007669"/>
    <property type="project" value="TreeGrafter"/>
</dbReference>
<dbReference type="InterPro" id="IPR002549">
    <property type="entry name" value="AI-2E-like"/>
</dbReference>
<evidence type="ECO:0000256" key="8">
    <source>
        <dbReference type="SAM" id="Phobius"/>
    </source>
</evidence>
<proteinExistence type="inferred from homology"/>
<organism evidence="10 12">
    <name type="scientific">Streptococcus agalactiae</name>
    <dbReference type="NCBI Taxonomy" id="1311"/>
    <lineage>
        <taxon>Bacteria</taxon>
        <taxon>Bacillati</taxon>
        <taxon>Bacillota</taxon>
        <taxon>Bacilli</taxon>
        <taxon>Lactobacillales</taxon>
        <taxon>Streptococcaceae</taxon>
        <taxon>Streptococcus</taxon>
    </lineage>
</organism>
<gene>
    <name evidence="10" type="ORF">AX245_06000</name>
    <name evidence="9" type="ORF">WA45_01355</name>
</gene>
<keyword evidence="6 8" id="KW-1133">Transmembrane helix</keyword>
<accession>A0A0E1EHV7</accession>
<evidence type="ECO:0000256" key="4">
    <source>
        <dbReference type="ARBA" id="ARBA00022475"/>
    </source>
</evidence>
<comment type="subcellular location">
    <subcellularLocation>
        <location evidence="1">Cell membrane</location>
        <topology evidence="1">Multi-pass membrane protein</topology>
    </subcellularLocation>
</comment>
<dbReference type="GO" id="GO:0005886">
    <property type="term" value="C:plasma membrane"/>
    <property type="evidence" value="ECO:0007669"/>
    <property type="project" value="UniProtKB-SubCell"/>
</dbReference>
<dbReference type="AlphaFoldDB" id="A0A0E1EHV7"/>
<evidence type="ECO:0000313" key="9">
    <source>
        <dbReference type="EMBL" id="KLJ31062.1"/>
    </source>
</evidence>
<dbReference type="Proteomes" id="UP000035174">
    <property type="component" value="Unassembled WGS sequence"/>
</dbReference>
<dbReference type="KEGG" id="sage:EN72_06120"/>
<evidence type="ECO:0000256" key="7">
    <source>
        <dbReference type="ARBA" id="ARBA00023136"/>
    </source>
</evidence>
<keyword evidence="5 8" id="KW-0812">Transmembrane</keyword>